<dbReference type="EMBL" id="CP136798">
    <property type="protein sequence ID" value="XCN13936.1"/>
    <property type="molecule type" value="Genomic_DNA"/>
</dbReference>
<gene>
    <name evidence="1" type="ORF">R1Y80_09830</name>
</gene>
<sequence>MSALGSVTVPCPVCSVPLEIPATVSMGSVDYDKNEVALSVQGDPTAANEHVAAHATDEAGEQR</sequence>
<name>A0AAU8KC47_9ACTN</name>
<organism evidence="1">
    <name type="scientific">Streptomyces sp. JL1001</name>
    <dbReference type="NCBI Taxonomy" id="3078227"/>
    <lineage>
        <taxon>Bacteria</taxon>
        <taxon>Bacillati</taxon>
        <taxon>Actinomycetota</taxon>
        <taxon>Actinomycetes</taxon>
        <taxon>Kitasatosporales</taxon>
        <taxon>Streptomycetaceae</taxon>
        <taxon>Streptomyces</taxon>
    </lineage>
</organism>
<dbReference type="AlphaFoldDB" id="A0AAU8KC47"/>
<proteinExistence type="predicted"/>
<evidence type="ECO:0000313" key="1">
    <source>
        <dbReference type="EMBL" id="XCN13936.1"/>
    </source>
</evidence>
<dbReference type="RefSeq" id="WP_354596839.1">
    <property type="nucleotide sequence ID" value="NZ_CP136798.1"/>
</dbReference>
<reference evidence="1" key="1">
    <citation type="submission" date="2023-10" db="EMBL/GenBank/DDBJ databases">
        <title>Complete genome sequence of Streptomyces sp. JL1001.</title>
        <authorList>
            <person name="Jiang L."/>
        </authorList>
    </citation>
    <scope>NUCLEOTIDE SEQUENCE</scope>
    <source>
        <strain evidence="1">JL1001</strain>
    </source>
</reference>
<protein>
    <submittedName>
        <fullName evidence="1">Uncharacterized protein</fullName>
    </submittedName>
</protein>
<accession>A0AAU8KC47</accession>